<reference evidence="1 2" key="1">
    <citation type="submission" date="2020-08" db="EMBL/GenBank/DDBJ databases">
        <title>Genomic Encyclopedia of Type Strains, Phase IV (KMG-IV): sequencing the most valuable type-strain genomes for metagenomic binning, comparative biology and taxonomic classification.</title>
        <authorList>
            <person name="Goeker M."/>
        </authorList>
    </citation>
    <scope>NUCLEOTIDE SEQUENCE [LARGE SCALE GENOMIC DNA]</scope>
    <source>
        <strain evidence="1 2">DSM 44197</strain>
    </source>
</reference>
<dbReference type="SUPFAM" id="SSF46785">
    <property type="entry name" value="Winged helix' DNA-binding domain"/>
    <property type="match status" value="1"/>
</dbReference>
<proteinExistence type="predicted"/>
<protein>
    <submittedName>
        <fullName evidence="1">Putative ArsR family transcriptional regulator</fullName>
    </submittedName>
</protein>
<accession>A0A7W3LRV3</accession>
<dbReference type="InterPro" id="IPR036388">
    <property type="entry name" value="WH-like_DNA-bd_sf"/>
</dbReference>
<organism evidence="1 2">
    <name type="scientific">Actinomadura namibiensis</name>
    <dbReference type="NCBI Taxonomy" id="182080"/>
    <lineage>
        <taxon>Bacteria</taxon>
        <taxon>Bacillati</taxon>
        <taxon>Actinomycetota</taxon>
        <taxon>Actinomycetes</taxon>
        <taxon>Streptosporangiales</taxon>
        <taxon>Thermomonosporaceae</taxon>
        <taxon>Actinomadura</taxon>
    </lineage>
</organism>
<sequence length="59" mass="6899">MRVLWSRRSATAIEIAEVVGESTANCFRHLRQLAEHGFVEEEFDGLRAWSTRRRTDPPR</sequence>
<dbReference type="EMBL" id="JACJIA010000006">
    <property type="protein sequence ID" value="MBA8953077.1"/>
    <property type="molecule type" value="Genomic_DNA"/>
</dbReference>
<evidence type="ECO:0000313" key="1">
    <source>
        <dbReference type="EMBL" id="MBA8953077.1"/>
    </source>
</evidence>
<dbReference type="Gene3D" id="1.10.10.10">
    <property type="entry name" value="Winged helix-like DNA-binding domain superfamily/Winged helix DNA-binding domain"/>
    <property type="match status" value="1"/>
</dbReference>
<comment type="caution">
    <text evidence="1">The sequence shown here is derived from an EMBL/GenBank/DDBJ whole genome shotgun (WGS) entry which is preliminary data.</text>
</comment>
<keyword evidence="2" id="KW-1185">Reference proteome</keyword>
<name>A0A7W3LRV3_ACTNM</name>
<dbReference type="InterPro" id="IPR036390">
    <property type="entry name" value="WH_DNA-bd_sf"/>
</dbReference>
<dbReference type="AlphaFoldDB" id="A0A7W3LRV3"/>
<evidence type="ECO:0000313" key="2">
    <source>
        <dbReference type="Proteomes" id="UP000572680"/>
    </source>
</evidence>
<gene>
    <name evidence="1" type="ORF">HNR61_004727</name>
</gene>
<dbReference type="Proteomes" id="UP000572680">
    <property type="component" value="Unassembled WGS sequence"/>
</dbReference>
<dbReference type="Pfam" id="PF12840">
    <property type="entry name" value="HTH_20"/>
    <property type="match status" value="1"/>
</dbReference>